<sequence>MIGVVSDAIRCVFGDFTLFELRILDRVDFDQHFEFRASDGNSELGRETLEAFSSEKLVWILRTRTNTSEGEGVPAARAPVRGDEFDRFEHGSLSVSEYDARLYKLSCYAMSSTSTKFEWIHRVAVPRYFVARVSSAVIHPEVETIQVRAHRVIRVDQCRPPFKVQMVLVDLDLVKMVKVCIVDPQVKEGVQTLLVTLSVVLVPVVILFVRSLESSRWCS</sequence>
<feature type="transmembrane region" description="Helical" evidence="1">
    <location>
        <begin position="190"/>
        <end position="209"/>
    </location>
</feature>
<reference evidence="2 3" key="1">
    <citation type="submission" date="2023-10" db="EMBL/GenBank/DDBJ databases">
        <title>Genome-Wide Identification Analysis in wild type Solanum Pinnatisectum Reveals Some Genes Defensing Phytophthora Infestans.</title>
        <authorList>
            <person name="Sun C."/>
        </authorList>
    </citation>
    <scope>NUCLEOTIDE SEQUENCE [LARGE SCALE GENOMIC DNA]</scope>
    <source>
        <strain evidence="2">LQN</strain>
        <tissue evidence="2">Leaf</tissue>
    </source>
</reference>
<name>A0AAV9MFV5_9SOLN</name>
<evidence type="ECO:0000313" key="3">
    <source>
        <dbReference type="Proteomes" id="UP001311915"/>
    </source>
</evidence>
<comment type="caution">
    <text evidence="2">The sequence shown here is derived from an EMBL/GenBank/DDBJ whole genome shotgun (WGS) entry which is preliminary data.</text>
</comment>
<keyword evidence="3" id="KW-1185">Reference proteome</keyword>
<dbReference type="Proteomes" id="UP001311915">
    <property type="component" value="Unassembled WGS sequence"/>
</dbReference>
<organism evidence="2 3">
    <name type="scientific">Solanum pinnatisectum</name>
    <name type="common">tansyleaf nightshade</name>
    <dbReference type="NCBI Taxonomy" id="50273"/>
    <lineage>
        <taxon>Eukaryota</taxon>
        <taxon>Viridiplantae</taxon>
        <taxon>Streptophyta</taxon>
        <taxon>Embryophyta</taxon>
        <taxon>Tracheophyta</taxon>
        <taxon>Spermatophyta</taxon>
        <taxon>Magnoliopsida</taxon>
        <taxon>eudicotyledons</taxon>
        <taxon>Gunneridae</taxon>
        <taxon>Pentapetalae</taxon>
        <taxon>asterids</taxon>
        <taxon>lamiids</taxon>
        <taxon>Solanales</taxon>
        <taxon>Solanaceae</taxon>
        <taxon>Solanoideae</taxon>
        <taxon>Solaneae</taxon>
        <taxon>Solanum</taxon>
    </lineage>
</organism>
<keyword evidence="1" id="KW-0472">Membrane</keyword>
<keyword evidence="1" id="KW-0812">Transmembrane</keyword>
<evidence type="ECO:0000256" key="1">
    <source>
        <dbReference type="SAM" id="Phobius"/>
    </source>
</evidence>
<evidence type="ECO:0000313" key="2">
    <source>
        <dbReference type="EMBL" id="KAK4736726.1"/>
    </source>
</evidence>
<proteinExistence type="predicted"/>
<protein>
    <submittedName>
        <fullName evidence="2">Uncharacterized protein</fullName>
    </submittedName>
</protein>
<dbReference type="AlphaFoldDB" id="A0AAV9MFV5"/>
<accession>A0AAV9MFV5</accession>
<keyword evidence="1" id="KW-1133">Transmembrane helix</keyword>
<gene>
    <name evidence="2" type="ORF">R3W88_000423</name>
</gene>
<dbReference type="EMBL" id="JAWPEI010000001">
    <property type="protein sequence ID" value="KAK4736726.1"/>
    <property type="molecule type" value="Genomic_DNA"/>
</dbReference>